<dbReference type="AlphaFoldDB" id="A0A5A9P4W9"/>
<keyword evidence="13" id="KW-1185">Reference proteome</keyword>
<reference evidence="12 13" key="1">
    <citation type="journal article" date="2019" name="Mol. Ecol. Resour.">
        <title>Chromosome-level genome assembly of Triplophysa tibetana, a fish adapted to the harsh high-altitude environment of the Tibetan Plateau.</title>
        <authorList>
            <person name="Yang X."/>
            <person name="Liu H."/>
            <person name="Ma Z."/>
            <person name="Zou Y."/>
            <person name="Zou M."/>
            <person name="Mao Y."/>
            <person name="Li X."/>
            <person name="Wang H."/>
            <person name="Chen T."/>
            <person name="Wang W."/>
            <person name="Yang R."/>
        </authorList>
    </citation>
    <scope>NUCLEOTIDE SEQUENCE [LARGE SCALE GENOMIC DNA]</scope>
    <source>
        <strain evidence="12">TTIB1903HZAU</strain>
        <tissue evidence="12">Muscle</tissue>
    </source>
</reference>
<evidence type="ECO:0000256" key="8">
    <source>
        <dbReference type="ARBA" id="ARBA00023170"/>
    </source>
</evidence>
<keyword evidence="5" id="KW-1133">Transmembrane helix</keyword>
<keyword evidence="3" id="KW-0812">Transmembrane</keyword>
<dbReference type="GO" id="GO:0007166">
    <property type="term" value="P:cell surface receptor signaling pathway"/>
    <property type="evidence" value="ECO:0007669"/>
    <property type="project" value="TreeGrafter"/>
</dbReference>
<keyword evidence="9" id="KW-0325">Glycoprotein</keyword>
<dbReference type="PANTHER" id="PTHR25466">
    <property type="entry name" value="T-LYMPHOCYTE ACTIVATION ANTIGEN"/>
    <property type="match status" value="1"/>
</dbReference>
<keyword evidence="4" id="KW-0732">Signal</keyword>
<sequence>MTWQCDVPHISESSTLMWIKETDQTSNTTLMYNNSAYIILHNVDENSEGIYYCILQEDGRTTTIINRTLSVTQYSESKKLTIYRQSSNDSDLLLICKSKKKYHRLMWTFESRPNSKATLIAVEKGGEVQVKGPIEPGVKTSTTYDSQIFVLHISSVEFKNSGTYRCIVDDQNSFYTVTILRTIRVSAEPPGGVVRNQSVVLTCEVSSVSDSVKLVWFRMQKNRTVLIKQQKPYEKKKLLTVIVNSLQSDLLHWQCAVFSENTLRAVAPITISLISSATNTPKISTEASTSPNQEDTLTPESHIQTVILVAFAVTIIVLILLKRPEEEAAPPLIKSFQSDIITQPSDD</sequence>
<dbReference type="PANTHER" id="PTHR25466:SF9">
    <property type="entry name" value="FIBRONECTIN TYPE-III DOMAIN-CONTAINING PROTEIN"/>
    <property type="match status" value="1"/>
</dbReference>
<proteinExistence type="predicted"/>
<dbReference type="GO" id="GO:0042102">
    <property type="term" value="P:positive regulation of T cell proliferation"/>
    <property type="evidence" value="ECO:0007669"/>
    <property type="project" value="TreeGrafter"/>
</dbReference>
<keyword evidence="2" id="KW-1003">Cell membrane</keyword>
<evidence type="ECO:0000256" key="5">
    <source>
        <dbReference type="ARBA" id="ARBA00022989"/>
    </source>
</evidence>
<keyword evidence="8" id="KW-0675">Receptor</keyword>
<dbReference type="PROSITE" id="PS50835">
    <property type="entry name" value="IG_LIKE"/>
    <property type="match status" value="3"/>
</dbReference>
<dbReference type="InterPro" id="IPR013106">
    <property type="entry name" value="Ig_V-set"/>
</dbReference>
<dbReference type="InterPro" id="IPR036179">
    <property type="entry name" value="Ig-like_dom_sf"/>
</dbReference>
<dbReference type="EMBL" id="SOYY01000010">
    <property type="protein sequence ID" value="KAA0715737.1"/>
    <property type="molecule type" value="Genomic_DNA"/>
</dbReference>
<evidence type="ECO:0000256" key="1">
    <source>
        <dbReference type="ARBA" id="ARBA00004251"/>
    </source>
</evidence>
<dbReference type="InterPro" id="IPR007110">
    <property type="entry name" value="Ig-like_dom"/>
</dbReference>
<evidence type="ECO:0000259" key="11">
    <source>
        <dbReference type="PROSITE" id="PS50835"/>
    </source>
</evidence>
<protein>
    <recommendedName>
        <fullName evidence="11">Ig-like domain-containing protein</fullName>
    </recommendedName>
</protein>
<dbReference type="Gene3D" id="2.60.40.10">
    <property type="entry name" value="Immunoglobulins"/>
    <property type="match status" value="2"/>
</dbReference>
<keyword evidence="6" id="KW-0472">Membrane</keyword>
<dbReference type="GO" id="GO:0031295">
    <property type="term" value="P:T cell costimulation"/>
    <property type="evidence" value="ECO:0007669"/>
    <property type="project" value="TreeGrafter"/>
</dbReference>
<comment type="caution">
    <text evidence="12">The sequence shown here is derived from an EMBL/GenBank/DDBJ whole genome shotgun (WGS) entry which is preliminary data.</text>
</comment>
<evidence type="ECO:0000256" key="7">
    <source>
        <dbReference type="ARBA" id="ARBA00023157"/>
    </source>
</evidence>
<accession>A0A5A9P4W9</accession>
<evidence type="ECO:0000256" key="10">
    <source>
        <dbReference type="ARBA" id="ARBA00023319"/>
    </source>
</evidence>
<gene>
    <name evidence="12" type="ORF">E1301_Tti008576</name>
</gene>
<dbReference type="GO" id="GO:0071222">
    <property type="term" value="P:cellular response to lipopolysaccharide"/>
    <property type="evidence" value="ECO:0007669"/>
    <property type="project" value="TreeGrafter"/>
</dbReference>
<dbReference type="SUPFAM" id="SSF48726">
    <property type="entry name" value="Immunoglobulin"/>
    <property type="match status" value="3"/>
</dbReference>
<dbReference type="InterPro" id="IPR051713">
    <property type="entry name" value="T-cell_Activation_Regulation"/>
</dbReference>
<keyword evidence="7" id="KW-1015">Disulfide bond</keyword>
<evidence type="ECO:0000256" key="9">
    <source>
        <dbReference type="ARBA" id="ARBA00023180"/>
    </source>
</evidence>
<dbReference type="GO" id="GO:0042130">
    <property type="term" value="P:negative regulation of T cell proliferation"/>
    <property type="evidence" value="ECO:0007669"/>
    <property type="project" value="TreeGrafter"/>
</dbReference>
<evidence type="ECO:0000313" key="13">
    <source>
        <dbReference type="Proteomes" id="UP000324632"/>
    </source>
</evidence>
<dbReference type="GO" id="GO:0006955">
    <property type="term" value="P:immune response"/>
    <property type="evidence" value="ECO:0007669"/>
    <property type="project" value="TreeGrafter"/>
</dbReference>
<evidence type="ECO:0000256" key="4">
    <source>
        <dbReference type="ARBA" id="ARBA00022729"/>
    </source>
</evidence>
<feature type="domain" description="Ig-like" evidence="11">
    <location>
        <begin position="94"/>
        <end position="178"/>
    </location>
</feature>
<dbReference type="InterPro" id="IPR003599">
    <property type="entry name" value="Ig_sub"/>
</dbReference>
<dbReference type="InterPro" id="IPR013783">
    <property type="entry name" value="Ig-like_fold"/>
</dbReference>
<evidence type="ECO:0000256" key="2">
    <source>
        <dbReference type="ARBA" id="ARBA00022475"/>
    </source>
</evidence>
<dbReference type="GO" id="GO:0009897">
    <property type="term" value="C:external side of plasma membrane"/>
    <property type="evidence" value="ECO:0007669"/>
    <property type="project" value="TreeGrafter"/>
</dbReference>
<organism evidence="12 13">
    <name type="scientific">Triplophysa tibetana</name>
    <dbReference type="NCBI Taxonomy" id="1572043"/>
    <lineage>
        <taxon>Eukaryota</taxon>
        <taxon>Metazoa</taxon>
        <taxon>Chordata</taxon>
        <taxon>Craniata</taxon>
        <taxon>Vertebrata</taxon>
        <taxon>Euteleostomi</taxon>
        <taxon>Actinopterygii</taxon>
        <taxon>Neopterygii</taxon>
        <taxon>Teleostei</taxon>
        <taxon>Ostariophysi</taxon>
        <taxon>Cypriniformes</taxon>
        <taxon>Nemacheilidae</taxon>
        <taxon>Triplophysa</taxon>
    </lineage>
</organism>
<feature type="domain" description="Ig-like" evidence="11">
    <location>
        <begin position="196"/>
        <end position="272"/>
    </location>
</feature>
<name>A0A5A9P4W9_9TELE</name>
<keyword evidence="10" id="KW-0393">Immunoglobulin domain</keyword>
<evidence type="ECO:0000313" key="12">
    <source>
        <dbReference type="EMBL" id="KAA0715737.1"/>
    </source>
</evidence>
<dbReference type="SMART" id="SM00409">
    <property type="entry name" value="IG"/>
    <property type="match status" value="2"/>
</dbReference>
<evidence type="ECO:0000256" key="3">
    <source>
        <dbReference type="ARBA" id="ARBA00022692"/>
    </source>
</evidence>
<evidence type="ECO:0000256" key="6">
    <source>
        <dbReference type="ARBA" id="ARBA00023136"/>
    </source>
</evidence>
<feature type="domain" description="Ig-like" evidence="11">
    <location>
        <begin position="1"/>
        <end position="70"/>
    </location>
</feature>
<dbReference type="Proteomes" id="UP000324632">
    <property type="component" value="Chromosome 10"/>
</dbReference>
<comment type="subcellular location">
    <subcellularLocation>
        <location evidence="1">Cell membrane</location>
        <topology evidence="1">Single-pass type I membrane protein</topology>
    </subcellularLocation>
</comment>
<dbReference type="Pfam" id="PF07686">
    <property type="entry name" value="V-set"/>
    <property type="match status" value="1"/>
</dbReference>